<organism evidence="14 15">
    <name type="scientific">Segatella oulorum</name>
    <dbReference type="NCBI Taxonomy" id="28136"/>
    <lineage>
        <taxon>Bacteria</taxon>
        <taxon>Pseudomonadati</taxon>
        <taxon>Bacteroidota</taxon>
        <taxon>Bacteroidia</taxon>
        <taxon>Bacteroidales</taxon>
        <taxon>Prevotellaceae</taxon>
        <taxon>Segatella</taxon>
    </lineage>
</organism>
<proteinExistence type="inferred from homology"/>
<comment type="similarity">
    <text evidence="2 10">Belongs to the beta sliding clamp family.</text>
</comment>
<dbReference type="NCBIfam" id="TIGR00663">
    <property type="entry name" value="dnan"/>
    <property type="match status" value="1"/>
</dbReference>
<keyword evidence="8 10" id="KW-0239">DNA-directed DNA polymerase</keyword>
<evidence type="ECO:0000256" key="8">
    <source>
        <dbReference type="ARBA" id="ARBA00022932"/>
    </source>
</evidence>
<keyword evidence="7 10" id="KW-0235">DNA replication</keyword>
<dbReference type="InterPro" id="IPR022637">
    <property type="entry name" value="DNA_polIII_beta_cen"/>
</dbReference>
<evidence type="ECO:0000256" key="5">
    <source>
        <dbReference type="ARBA" id="ARBA00022679"/>
    </source>
</evidence>
<feature type="domain" description="DNA polymerase III beta sliding clamp central" evidence="12">
    <location>
        <begin position="132"/>
        <end position="245"/>
    </location>
</feature>
<evidence type="ECO:0000259" key="12">
    <source>
        <dbReference type="Pfam" id="PF02767"/>
    </source>
</evidence>
<dbReference type="Gene3D" id="3.70.10.10">
    <property type="match status" value="1"/>
</dbReference>
<dbReference type="GO" id="GO:0003887">
    <property type="term" value="F:DNA-directed DNA polymerase activity"/>
    <property type="evidence" value="ECO:0007669"/>
    <property type="project" value="UniProtKB-UniRule"/>
</dbReference>
<comment type="function">
    <text evidence="10">Confers DNA tethering and processivity to DNA polymerases and other proteins. Acts as a clamp, forming a ring around DNA (a reaction catalyzed by the clamp-loading complex) which diffuses in an ATP-independent manner freely and bidirectionally along dsDNA. Initially characterized for its ability to contact the catalytic subunit of DNA polymerase III (Pol III), a complex, multichain enzyme responsible for most of the replicative synthesis in bacteria; Pol III exhibits 3'-5' exonuclease proofreading activity. The beta chain is required for initiation of replication as well as for processivity of DNA replication.</text>
</comment>
<dbReference type="Pfam" id="PF00712">
    <property type="entry name" value="DNA_pol3_beta"/>
    <property type="match status" value="1"/>
</dbReference>
<evidence type="ECO:0000256" key="3">
    <source>
        <dbReference type="ARBA" id="ARBA00021035"/>
    </source>
</evidence>
<dbReference type="GO" id="GO:0006271">
    <property type="term" value="P:DNA strand elongation involved in DNA replication"/>
    <property type="evidence" value="ECO:0007669"/>
    <property type="project" value="TreeGrafter"/>
</dbReference>
<dbReference type="PIRSF" id="PIRSF000804">
    <property type="entry name" value="DNA_pol_III_b"/>
    <property type="match status" value="1"/>
</dbReference>
<evidence type="ECO:0000256" key="1">
    <source>
        <dbReference type="ARBA" id="ARBA00004496"/>
    </source>
</evidence>
<evidence type="ECO:0000256" key="2">
    <source>
        <dbReference type="ARBA" id="ARBA00010752"/>
    </source>
</evidence>
<dbReference type="RefSeq" id="WP_025071311.1">
    <property type="nucleotide sequence ID" value="NZ_FUXK01000019.1"/>
</dbReference>
<dbReference type="Pfam" id="PF02768">
    <property type="entry name" value="DNA_pol3_beta_3"/>
    <property type="match status" value="1"/>
</dbReference>
<comment type="subunit">
    <text evidence="10">Forms a ring-shaped head-to-tail homodimer around DNA.</text>
</comment>
<dbReference type="InterPro" id="IPR022635">
    <property type="entry name" value="DNA_polIII_beta_C"/>
</dbReference>
<evidence type="ECO:0000259" key="13">
    <source>
        <dbReference type="Pfam" id="PF02768"/>
    </source>
</evidence>
<name>A0A1T4Q659_9BACT</name>
<dbReference type="Gene3D" id="3.10.150.10">
    <property type="entry name" value="DNA Polymerase III, subunit A, domain 2"/>
    <property type="match status" value="1"/>
</dbReference>
<dbReference type="GO" id="GO:0003677">
    <property type="term" value="F:DNA binding"/>
    <property type="evidence" value="ECO:0007669"/>
    <property type="project" value="UniProtKB-UniRule"/>
</dbReference>
<evidence type="ECO:0000256" key="10">
    <source>
        <dbReference type="PIRNR" id="PIRNR000804"/>
    </source>
</evidence>
<dbReference type="eggNOG" id="COG0592">
    <property type="taxonomic scope" value="Bacteria"/>
</dbReference>
<dbReference type="GO" id="GO:0005737">
    <property type="term" value="C:cytoplasm"/>
    <property type="evidence" value="ECO:0007669"/>
    <property type="project" value="UniProtKB-SubCell"/>
</dbReference>
<dbReference type="GO" id="GO:0009360">
    <property type="term" value="C:DNA polymerase III complex"/>
    <property type="evidence" value="ECO:0007669"/>
    <property type="project" value="InterPro"/>
</dbReference>
<evidence type="ECO:0000313" key="15">
    <source>
        <dbReference type="Proteomes" id="UP000190065"/>
    </source>
</evidence>
<feature type="domain" description="DNA polymerase III beta sliding clamp C-terminal" evidence="13">
    <location>
        <begin position="248"/>
        <end position="369"/>
    </location>
</feature>
<accession>A0A1T4Q659</accession>
<dbReference type="PANTHER" id="PTHR30478:SF0">
    <property type="entry name" value="BETA SLIDING CLAMP"/>
    <property type="match status" value="1"/>
</dbReference>
<dbReference type="InterPro" id="IPR046938">
    <property type="entry name" value="DNA_clamp_sf"/>
</dbReference>
<keyword evidence="5 10" id="KW-0808">Transferase</keyword>
<dbReference type="PANTHER" id="PTHR30478">
    <property type="entry name" value="DNA POLYMERASE III SUBUNIT BETA"/>
    <property type="match status" value="1"/>
</dbReference>
<keyword evidence="9" id="KW-0238">DNA-binding</keyword>
<dbReference type="Proteomes" id="UP000190065">
    <property type="component" value="Unassembled WGS sequence"/>
</dbReference>
<keyword evidence="6 10" id="KW-0548">Nucleotidyltransferase</keyword>
<dbReference type="InterPro" id="IPR001001">
    <property type="entry name" value="DNA_polIII_beta"/>
</dbReference>
<dbReference type="CDD" id="cd00140">
    <property type="entry name" value="beta_clamp"/>
    <property type="match status" value="1"/>
</dbReference>
<evidence type="ECO:0000256" key="6">
    <source>
        <dbReference type="ARBA" id="ARBA00022695"/>
    </source>
</evidence>
<dbReference type="AlphaFoldDB" id="A0A1T4Q659"/>
<feature type="domain" description="DNA polymerase III beta sliding clamp N-terminal" evidence="11">
    <location>
        <begin position="1"/>
        <end position="119"/>
    </location>
</feature>
<dbReference type="STRING" id="28136.SAMN02745202_01706"/>
<dbReference type="SMART" id="SM00480">
    <property type="entry name" value="POL3Bc"/>
    <property type="match status" value="1"/>
</dbReference>
<gene>
    <name evidence="14" type="ORF">SAMN02745202_01706</name>
</gene>
<sequence length="373" mass="41075">MRFTLSSSALNARLQSLAKVINSKNALPILDSFLFDVRNGQLKLTASDSENVMTTVMTLDEHDGEGCFAVPNRTILDAVKELPEQPLTFEIDLAALTITISYQNGAYNFTAQNAEEYPRAQVVPDSATTIVINATTLINNVSRTLFATATDELRPVMNGIYFDLRPDYLAIVATDGHKLVRNQILNIKSDTPASFILPKKPANLIKSVLTKGDSDVTIKFDDRSAEIKFENGQLICRLLEGSYPNYNSVIPENPNNMSIDRKSLIAILRRILPFASESSQLVRLHIEPGKLEALSEDIDFATSAHEQIVCDYTGPTMNIGFKGSSLQEILNNIDCDEVIFQLADPSRAGVIVPAVQPENENVLALIMPMLLSD</sequence>
<protein>
    <recommendedName>
        <fullName evidence="3 10">Beta sliding clamp</fullName>
    </recommendedName>
</protein>
<comment type="subcellular location">
    <subcellularLocation>
        <location evidence="1 10">Cytoplasm</location>
    </subcellularLocation>
</comment>
<reference evidence="14 15" key="1">
    <citation type="submission" date="2017-02" db="EMBL/GenBank/DDBJ databases">
        <authorList>
            <person name="Peterson S.W."/>
        </authorList>
    </citation>
    <scope>NUCLEOTIDE SEQUENCE [LARGE SCALE GENOMIC DNA]</scope>
    <source>
        <strain evidence="14 15">ATCC 43324</strain>
    </source>
</reference>
<evidence type="ECO:0000313" key="14">
    <source>
        <dbReference type="EMBL" id="SJZ99047.1"/>
    </source>
</evidence>
<evidence type="ECO:0000256" key="4">
    <source>
        <dbReference type="ARBA" id="ARBA00022490"/>
    </source>
</evidence>
<dbReference type="SUPFAM" id="SSF55979">
    <property type="entry name" value="DNA clamp"/>
    <property type="match status" value="3"/>
</dbReference>
<evidence type="ECO:0000256" key="9">
    <source>
        <dbReference type="ARBA" id="ARBA00023125"/>
    </source>
</evidence>
<evidence type="ECO:0000256" key="7">
    <source>
        <dbReference type="ARBA" id="ARBA00022705"/>
    </source>
</evidence>
<dbReference type="InterPro" id="IPR022634">
    <property type="entry name" value="DNA_polIII_beta_N"/>
</dbReference>
<dbReference type="GO" id="GO:0008408">
    <property type="term" value="F:3'-5' exonuclease activity"/>
    <property type="evidence" value="ECO:0007669"/>
    <property type="project" value="InterPro"/>
</dbReference>
<dbReference type="Pfam" id="PF02767">
    <property type="entry name" value="DNA_pol3_beta_2"/>
    <property type="match status" value="1"/>
</dbReference>
<dbReference type="EMBL" id="FUXK01000019">
    <property type="protein sequence ID" value="SJZ99047.1"/>
    <property type="molecule type" value="Genomic_DNA"/>
</dbReference>
<evidence type="ECO:0000259" key="11">
    <source>
        <dbReference type="Pfam" id="PF00712"/>
    </source>
</evidence>
<keyword evidence="4 10" id="KW-0963">Cytoplasm</keyword>